<protein>
    <submittedName>
        <fullName evidence="2">Uncharacterized protein</fullName>
    </submittedName>
</protein>
<dbReference type="EMBL" id="FOWW01000007">
    <property type="protein sequence ID" value="SFQ40502.1"/>
    <property type="molecule type" value="Genomic_DNA"/>
</dbReference>
<dbReference type="STRING" id="587909.SAMN05421810_1072"/>
<name>A0A1I5Y8D4_9PSEU</name>
<organism evidence="2 3">
    <name type="scientific">Amycolatopsis arida</name>
    <dbReference type="NCBI Taxonomy" id="587909"/>
    <lineage>
        <taxon>Bacteria</taxon>
        <taxon>Bacillati</taxon>
        <taxon>Actinomycetota</taxon>
        <taxon>Actinomycetes</taxon>
        <taxon>Pseudonocardiales</taxon>
        <taxon>Pseudonocardiaceae</taxon>
        <taxon>Amycolatopsis</taxon>
    </lineage>
</organism>
<keyword evidence="1" id="KW-0472">Membrane</keyword>
<keyword evidence="1" id="KW-1133">Transmembrane helix</keyword>
<feature type="transmembrane region" description="Helical" evidence="1">
    <location>
        <begin position="50"/>
        <end position="68"/>
    </location>
</feature>
<feature type="transmembrane region" description="Helical" evidence="1">
    <location>
        <begin position="108"/>
        <end position="132"/>
    </location>
</feature>
<feature type="transmembrane region" description="Helical" evidence="1">
    <location>
        <begin position="74"/>
        <end position="96"/>
    </location>
</feature>
<gene>
    <name evidence="2" type="ORF">SAMN05421810_1072</name>
</gene>
<dbReference type="RefSeq" id="WP_092532236.1">
    <property type="nucleotide sequence ID" value="NZ_FOWW01000007.1"/>
</dbReference>
<dbReference type="OrthoDB" id="3540634at2"/>
<keyword evidence="1" id="KW-0812">Transmembrane</keyword>
<dbReference type="AlphaFoldDB" id="A0A1I5Y8D4"/>
<keyword evidence="3" id="KW-1185">Reference proteome</keyword>
<evidence type="ECO:0000256" key="1">
    <source>
        <dbReference type="SAM" id="Phobius"/>
    </source>
</evidence>
<sequence length="134" mass="13819">MTLEGPVQLFVVIALVSLPTVMYGGYALLSLLHRGKLTDRQRAYFRAGHAHAGVLLVLALATLAFVSASGLGEAARWVVCVLLLVGILAQSGGFFLNLAPGRAGRWSVGNTVTVVGAVLLAAAMLTTAYGVAVA</sequence>
<reference evidence="3" key="1">
    <citation type="submission" date="2016-10" db="EMBL/GenBank/DDBJ databases">
        <authorList>
            <person name="Varghese N."/>
            <person name="Submissions S."/>
        </authorList>
    </citation>
    <scope>NUCLEOTIDE SEQUENCE [LARGE SCALE GENOMIC DNA]</scope>
    <source>
        <strain evidence="3">CGMCC 4.5579</strain>
    </source>
</reference>
<evidence type="ECO:0000313" key="2">
    <source>
        <dbReference type="EMBL" id="SFQ40502.1"/>
    </source>
</evidence>
<accession>A0A1I5Y8D4</accession>
<proteinExistence type="predicted"/>
<feature type="transmembrane region" description="Helical" evidence="1">
    <location>
        <begin position="6"/>
        <end position="29"/>
    </location>
</feature>
<dbReference type="Proteomes" id="UP000198727">
    <property type="component" value="Unassembled WGS sequence"/>
</dbReference>
<evidence type="ECO:0000313" key="3">
    <source>
        <dbReference type="Proteomes" id="UP000198727"/>
    </source>
</evidence>